<feature type="transmembrane region" description="Helical" evidence="1">
    <location>
        <begin position="107"/>
        <end position="131"/>
    </location>
</feature>
<dbReference type="Proteomes" id="UP000249725">
    <property type="component" value="Unassembled WGS sequence"/>
</dbReference>
<dbReference type="EMBL" id="QFYR01000001">
    <property type="protein sequence ID" value="RAK57384.1"/>
    <property type="molecule type" value="Genomic_DNA"/>
</dbReference>
<reference evidence="3" key="1">
    <citation type="submission" date="2018-05" db="EMBL/GenBank/DDBJ databases">
        <authorList>
            <person name="Li X."/>
        </authorList>
    </citation>
    <scope>NUCLEOTIDE SEQUENCE [LARGE SCALE GENOMIC DNA]</scope>
    <source>
        <strain evidence="3">YIM 73061</strain>
    </source>
</reference>
<feature type="transmembrane region" description="Helical" evidence="1">
    <location>
        <begin position="6"/>
        <end position="24"/>
    </location>
</feature>
<evidence type="ECO:0000313" key="3">
    <source>
        <dbReference type="Proteomes" id="UP000249725"/>
    </source>
</evidence>
<gene>
    <name evidence="2" type="ORF">DJ018_05445</name>
</gene>
<keyword evidence="1" id="KW-1133">Transmembrane helix</keyword>
<name>A0A328AV03_9CAUL</name>
<accession>A0A328AV03</accession>
<evidence type="ECO:0000313" key="2">
    <source>
        <dbReference type="EMBL" id="RAK57384.1"/>
    </source>
</evidence>
<evidence type="ECO:0000256" key="1">
    <source>
        <dbReference type="SAM" id="Phobius"/>
    </source>
</evidence>
<dbReference type="RefSeq" id="WP_111513836.1">
    <property type="nucleotide sequence ID" value="NZ_QFYR01000001.1"/>
</dbReference>
<comment type="caution">
    <text evidence="2">The sequence shown here is derived from an EMBL/GenBank/DDBJ whole genome shotgun (WGS) entry which is preliminary data.</text>
</comment>
<keyword evidence="1" id="KW-0472">Membrane</keyword>
<dbReference type="AlphaFoldDB" id="A0A328AV03"/>
<feature type="transmembrane region" description="Helical" evidence="1">
    <location>
        <begin position="54"/>
        <end position="74"/>
    </location>
</feature>
<keyword evidence="3" id="KW-1185">Reference proteome</keyword>
<feature type="transmembrane region" description="Helical" evidence="1">
    <location>
        <begin position="81"/>
        <end position="101"/>
    </location>
</feature>
<proteinExistence type="predicted"/>
<protein>
    <submittedName>
        <fullName evidence="2">Uncharacterized protein</fullName>
    </submittedName>
</protein>
<dbReference type="OrthoDB" id="7189279at2"/>
<sequence>MNPYVLTPWISWTLFVLVVAGAILRGGLEERLAAGALMLSLALSIIFRDPTYSGLQWGAFAGDLVLLGVLLFLVLRSARFWPIWAAGFQLLGVLTHLGRVLDPKVQPWAYASAQVIWTWALTVAVGVGVLAKWRERQTASALTPAAATRR</sequence>
<feature type="transmembrane region" description="Helical" evidence="1">
    <location>
        <begin position="31"/>
        <end position="48"/>
    </location>
</feature>
<organism evidence="2 3">
    <name type="scientific">Phenylobacterium deserti</name>
    <dbReference type="NCBI Taxonomy" id="1914756"/>
    <lineage>
        <taxon>Bacteria</taxon>
        <taxon>Pseudomonadati</taxon>
        <taxon>Pseudomonadota</taxon>
        <taxon>Alphaproteobacteria</taxon>
        <taxon>Caulobacterales</taxon>
        <taxon>Caulobacteraceae</taxon>
        <taxon>Phenylobacterium</taxon>
    </lineage>
</organism>
<keyword evidence="1" id="KW-0812">Transmembrane</keyword>